<evidence type="ECO:0000313" key="2">
    <source>
        <dbReference type="Proteomes" id="UP000597444"/>
    </source>
</evidence>
<reference evidence="1" key="1">
    <citation type="submission" date="2020-10" db="EMBL/GenBank/DDBJ databases">
        <title>Taxonomic study of unclassified bacteria belonging to the class Ktedonobacteria.</title>
        <authorList>
            <person name="Yabe S."/>
            <person name="Wang C.M."/>
            <person name="Zheng Y."/>
            <person name="Sakai Y."/>
            <person name="Cavaletti L."/>
            <person name="Monciardini P."/>
            <person name="Donadio S."/>
        </authorList>
    </citation>
    <scope>NUCLEOTIDE SEQUENCE</scope>
    <source>
        <strain evidence="1">ID150040</strain>
    </source>
</reference>
<dbReference type="AlphaFoldDB" id="A0A8J3N511"/>
<sequence length="63" mass="7455">MYKQWFCLRMDDQQRARKEGSLFFQQLAGHLYQITLLRRGESQTLIVQESQLLKQGEQVVNAP</sequence>
<name>A0A8J3N511_9CHLR</name>
<organism evidence="1 2">
    <name type="scientific">Reticulibacter mediterranei</name>
    <dbReference type="NCBI Taxonomy" id="2778369"/>
    <lineage>
        <taxon>Bacteria</taxon>
        <taxon>Bacillati</taxon>
        <taxon>Chloroflexota</taxon>
        <taxon>Ktedonobacteria</taxon>
        <taxon>Ktedonobacterales</taxon>
        <taxon>Reticulibacteraceae</taxon>
        <taxon>Reticulibacter</taxon>
    </lineage>
</organism>
<protein>
    <submittedName>
        <fullName evidence="1">Uncharacterized protein</fullName>
    </submittedName>
</protein>
<gene>
    <name evidence="1" type="ORF">KSF_086520</name>
</gene>
<comment type="caution">
    <text evidence="1">The sequence shown here is derived from an EMBL/GenBank/DDBJ whole genome shotgun (WGS) entry which is preliminary data.</text>
</comment>
<dbReference type="EMBL" id="BNJK01000002">
    <property type="protein sequence ID" value="GHO98604.1"/>
    <property type="molecule type" value="Genomic_DNA"/>
</dbReference>
<dbReference type="Proteomes" id="UP000597444">
    <property type="component" value="Unassembled WGS sequence"/>
</dbReference>
<accession>A0A8J3N511</accession>
<keyword evidence="2" id="KW-1185">Reference proteome</keyword>
<proteinExistence type="predicted"/>
<evidence type="ECO:0000313" key="1">
    <source>
        <dbReference type="EMBL" id="GHO98604.1"/>
    </source>
</evidence>